<evidence type="ECO:0000256" key="1">
    <source>
        <dbReference type="SAM" id="MobiDB-lite"/>
    </source>
</evidence>
<dbReference type="RefSeq" id="XP_009521265.1">
    <property type="nucleotide sequence ID" value="XM_009522970.1"/>
</dbReference>
<protein>
    <submittedName>
        <fullName evidence="2">Uncharacterized protein</fullName>
    </submittedName>
</protein>
<accession>G4YUQ2</accession>
<name>G4YUQ2_PHYSP</name>
<dbReference type="AlphaFoldDB" id="G4YUQ2"/>
<feature type="compositionally biased region" description="Acidic residues" evidence="1">
    <location>
        <begin position="109"/>
        <end position="123"/>
    </location>
</feature>
<evidence type="ECO:0000313" key="3">
    <source>
        <dbReference type="Proteomes" id="UP000002640"/>
    </source>
</evidence>
<feature type="region of interest" description="Disordered" evidence="1">
    <location>
        <begin position="95"/>
        <end position="123"/>
    </location>
</feature>
<sequence length="123" mass="14520">MSNALFIDNARVQAFLRGPESTMTTEGLVYFRNLRHAQRWTRHKQENASFDLTAEGTGRDAFVRITKTRRYYEQRQATAERYKSEKEKLLAKRFTDPTLTVSRKRPREEDSEDAEEIEDVVME</sequence>
<evidence type="ECO:0000313" key="2">
    <source>
        <dbReference type="EMBL" id="EGZ25977.1"/>
    </source>
</evidence>
<dbReference type="InParanoid" id="G4YUQ2"/>
<dbReference type="Proteomes" id="UP000002640">
    <property type="component" value="Unassembled WGS sequence"/>
</dbReference>
<dbReference type="KEGG" id="psoj:PHYSODRAFT_485200"/>
<proteinExistence type="predicted"/>
<dbReference type="EMBL" id="JH159152">
    <property type="protein sequence ID" value="EGZ25977.1"/>
    <property type="molecule type" value="Genomic_DNA"/>
</dbReference>
<gene>
    <name evidence="2" type="ORF">PHYSODRAFT_485200</name>
</gene>
<reference evidence="2 3" key="1">
    <citation type="journal article" date="2006" name="Science">
        <title>Phytophthora genome sequences uncover evolutionary origins and mechanisms of pathogenesis.</title>
        <authorList>
            <person name="Tyler B.M."/>
            <person name="Tripathy S."/>
            <person name="Zhang X."/>
            <person name="Dehal P."/>
            <person name="Jiang R.H."/>
            <person name="Aerts A."/>
            <person name="Arredondo F.D."/>
            <person name="Baxter L."/>
            <person name="Bensasson D."/>
            <person name="Beynon J.L."/>
            <person name="Chapman J."/>
            <person name="Damasceno C.M."/>
            <person name="Dorrance A.E."/>
            <person name="Dou D."/>
            <person name="Dickerman A.W."/>
            <person name="Dubchak I.L."/>
            <person name="Garbelotto M."/>
            <person name="Gijzen M."/>
            <person name="Gordon S.G."/>
            <person name="Govers F."/>
            <person name="Grunwald N.J."/>
            <person name="Huang W."/>
            <person name="Ivors K.L."/>
            <person name="Jones R.W."/>
            <person name="Kamoun S."/>
            <person name="Krampis K."/>
            <person name="Lamour K.H."/>
            <person name="Lee M.K."/>
            <person name="McDonald W.H."/>
            <person name="Medina M."/>
            <person name="Meijer H.J."/>
            <person name="Nordberg E.K."/>
            <person name="Maclean D.J."/>
            <person name="Ospina-Giraldo M.D."/>
            <person name="Morris P.F."/>
            <person name="Phuntumart V."/>
            <person name="Putnam N.H."/>
            <person name="Rash S."/>
            <person name="Rose J.K."/>
            <person name="Sakihama Y."/>
            <person name="Salamov A.A."/>
            <person name="Savidor A."/>
            <person name="Scheuring C.F."/>
            <person name="Smith B.M."/>
            <person name="Sobral B.W."/>
            <person name="Terry A."/>
            <person name="Torto-Alalibo T.A."/>
            <person name="Win J."/>
            <person name="Xu Z."/>
            <person name="Zhang H."/>
            <person name="Grigoriev I.V."/>
            <person name="Rokhsar D.S."/>
            <person name="Boore J.L."/>
        </authorList>
    </citation>
    <scope>NUCLEOTIDE SEQUENCE [LARGE SCALE GENOMIC DNA]</scope>
    <source>
        <strain evidence="2 3">P6497</strain>
    </source>
</reference>
<keyword evidence="3" id="KW-1185">Reference proteome</keyword>
<dbReference type="OMA" id="VFITKTW"/>
<dbReference type="GeneID" id="20655855"/>
<organism evidence="2 3">
    <name type="scientific">Phytophthora sojae (strain P6497)</name>
    <name type="common">Soybean stem and root rot agent</name>
    <name type="synonym">Phytophthora megasperma f. sp. glycines</name>
    <dbReference type="NCBI Taxonomy" id="1094619"/>
    <lineage>
        <taxon>Eukaryota</taxon>
        <taxon>Sar</taxon>
        <taxon>Stramenopiles</taxon>
        <taxon>Oomycota</taxon>
        <taxon>Peronosporomycetes</taxon>
        <taxon>Peronosporales</taxon>
        <taxon>Peronosporaceae</taxon>
        <taxon>Phytophthora</taxon>
    </lineage>
</organism>